<gene>
    <name evidence="1" type="ORF">TNCT_308441</name>
</gene>
<reference evidence="1" key="1">
    <citation type="submission" date="2020-07" db="EMBL/GenBank/DDBJ databases">
        <title>Multicomponent nature underlies the extraordinary mechanical properties of spider dragline silk.</title>
        <authorList>
            <person name="Kono N."/>
            <person name="Nakamura H."/>
            <person name="Mori M."/>
            <person name="Yoshida Y."/>
            <person name="Ohtoshi R."/>
            <person name="Malay A.D."/>
            <person name="Moran D.A.P."/>
            <person name="Tomita M."/>
            <person name="Numata K."/>
            <person name="Arakawa K."/>
        </authorList>
    </citation>
    <scope>NUCLEOTIDE SEQUENCE</scope>
</reference>
<sequence length="141" mass="16858">MDFAYNMAGLISETHCLEWFIPNKNKNDLKNFLRNEGRNVLRYYLRYHSIYIWRDIIMNSPKFWVMTEENFQARVYAILQETGNPQGNFDKDLFCVCAHIIVIASWFIEHNTKNIPKMVIDIVYNITLRMFNGNSMYGLSW</sequence>
<organism evidence="1 2">
    <name type="scientific">Trichonephila clavata</name>
    <name type="common">Joro spider</name>
    <name type="synonym">Nephila clavata</name>
    <dbReference type="NCBI Taxonomy" id="2740835"/>
    <lineage>
        <taxon>Eukaryota</taxon>
        <taxon>Metazoa</taxon>
        <taxon>Ecdysozoa</taxon>
        <taxon>Arthropoda</taxon>
        <taxon>Chelicerata</taxon>
        <taxon>Arachnida</taxon>
        <taxon>Araneae</taxon>
        <taxon>Araneomorphae</taxon>
        <taxon>Entelegynae</taxon>
        <taxon>Araneoidea</taxon>
        <taxon>Nephilidae</taxon>
        <taxon>Trichonephila</taxon>
    </lineage>
</organism>
<keyword evidence="2" id="KW-1185">Reference proteome</keyword>
<dbReference type="EMBL" id="BMAO01024429">
    <property type="protein sequence ID" value="GFQ95314.1"/>
    <property type="molecule type" value="Genomic_DNA"/>
</dbReference>
<evidence type="ECO:0000313" key="2">
    <source>
        <dbReference type="Proteomes" id="UP000887116"/>
    </source>
</evidence>
<protein>
    <submittedName>
        <fullName evidence="1">Uncharacterized protein</fullName>
    </submittedName>
</protein>
<comment type="caution">
    <text evidence="1">The sequence shown here is derived from an EMBL/GenBank/DDBJ whole genome shotgun (WGS) entry which is preliminary data.</text>
</comment>
<dbReference type="Proteomes" id="UP000887116">
    <property type="component" value="Unassembled WGS sequence"/>
</dbReference>
<evidence type="ECO:0000313" key="1">
    <source>
        <dbReference type="EMBL" id="GFQ95314.1"/>
    </source>
</evidence>
<proteinExistence type="predicted"/>
<accession>A0A8X6L3P2</accession>
<name>A0A8X6L3P2_TRICU</name>
<dbReference type="AlphaFoldDB" id="A0A8X6L3P2"/>